<proteinExistence type="predicted"/>
<dbReference type="PROSITE" id="PS50896">
    <property type="entry name" value="LISH"/>
    <property type="match status" value="1"/>
</dbReference>
<dbReference type="EMBL" id="JANBPU010000005">
    <property type="protein sequence ID" value="KAJ1921405.1"/>
    <property type="molecule type" value="Genomic_DNA"/>
</dbReference>
<dbReference type="InterPro" id="IPR013144">
    <property type="entry name" value="CRA_dom"/>
</dbReference>
<dbReference type="AlphaFoldDB" id="A0A9W8DWP8"/>
<comment type="caution">
    <text evidence="2">The sequence shown here is derived from an EMBL/GenBank/DDBJ whole genome shotgun (WGS) entry which is preliminary data.</text>
</comment>
<organism evidence="2 3">
    <name type="scientific">Mycoemilia scoparia</name>
    <dbReference type="NCBI Taxonomy" id="417184"/>
    <lineage>
        <taxon>Eukaryota</taxon>
        <taxon>Fungi</taxon>
        <taxon>Fungi incertae sedis</taxon>
        <taxon>Zoopagomycota</taxon>
        <taxon>Kickxellomycotina</taxon>
        <taxon>Kickxellomycetes</taxon>
        <taxon>Kickxellales</taxon>
        <taxon>Kickxellaceae</taxon>
        <taxon>Mycoemilia</taxon>
    </lineage>
</organism>
<evidence type="ECO:0000259" key="1">
    <source>
        <dbReference type="PROSITE" id="PS50897"/>
    </source>
</evidence>
<accession>A0A9W8DWP8</accession>
<dbReference type="OrthoDB" id="2415936at2759"/>
<dbReference type="SMART" id="SM00668">
    <property type="entry name" value="CTLH"/>
    <property type="match status" value="1"/>
</dbReference>
<dbReference type="Proteomes" id="UP001150538">
    <property type="component" value="Unassembled WGS sequence"/>
</dbReference>
<dbReference type="InterPro" id="IPR024964">
    <property type="entry name" value="CTLH/CRA"/>
</dbReference>
<name>A0A9W8DWP8_9FUNG</name>
<dbReference type="InterPro" id="IPR006595">
    <property type="entry name" value="CTLH_C"/>
</dbReference>
<sequence>MSFPELNGKGSWQVDLNRLVMNYLIIEGYKDAAEKFKEETQLDTDIDTMYIEDRMRIRFCIQDGKIMEAIRYINEVNPELLETDPRLFFRLQQQHLIELIRAGNIEDALEFAQDELSPHGEENPELLKELEKTMALLAFDLDETNPMIDLLDYTHRQKTASEINAALLSSQGYSKEPKLPYLLHMLAWSQERLKEKAQFPTIRNFVTAELEDPSDP</sequence>
<dbReference type="SMART" id="SM00757">
    <property type="entry name" value="CRA"/>
    <property type="match status" value="1"/>
</dbReference>
<dbReference type="Pfam" id="PF10607">
    <property type="entry name" value="CTLH"/>
    <property type="match status" value="1"/>
</dbReference>
<dbReference type="SMART" id="SM00667">
    <property type="entry name" value="LisH"/>
    <property type="match status" value="1"/>
</dbReference>
<reference evidence="2" key="1">
    <citation type="submission" date="2022-07" db="EMBL/GenBank/DDBJ databases">
        <title>Phylogenomic reconstructions and comparative analyses of Kickxellomycotina fungi.</title>
        <authorList>
            <person name="Reynolds N.K."/>
            <person name="Stajich J.E."/>
            <person name="Barry K."/>
            <person name="Grigoriev I.V."/>
            <person name="Crous P."/>
            <person name="Smith M.E."/>
        </authorList>
    </citation>
    <scope>NUCLEOTIDE SEQUENCE</scope>
    <source>
        <strain evidence="2">NBRC 100468</strain>
    </source>
</reference>
<dbReference type="InterPro" id="IPR006594">
    <property type="entry name" value="LisH"/>
</dbReference>
<gene>
    <name evidence="2" type="ORF">H4219_000722</name>
</gene>
<protein>
    <recommendedName>
        <fullName evidence="1">CTLH domain-containing protein</fullName>
    </recommendedName>
</protein>
<dbReference type="Pfam" id="PF08513">
    <property type="entry name" value="LisH"/>
    <property type="match status" value="1"/>
</dbReference>
<dbReference type="InterPro" id="IPR050618">
    <property type="entry name" value="Ubq-SigPath_Reg"/>
</dbReference>
<evidence type="ECO:0000313" key="2">
    <source>
        <dbReference type="EMBL" id="KAJ1921405.1"/>
    </source>
</evidence>
<dbReference type="PANTHER" id="PTHR12864">
    <property type="entry name" value="RAN BINDING PROTEIN 9-RELATED"/>
    <property type="match status" value="1"/>
</dbReference>
<feature type="domain" description="CTLH" evidence="1">
    <location>
        <begin position="50"/>
        <end position="107"/>
    </location>
</feature>
<evidence type="ECO:0000313" key="3">
    <source>
        <dbReference type="Proteomes" id="UP001150538"/>
    </source>
</evidence>
<dbReference type="PROSITE" id="PS50897">
    <property type="entry name" value="CTLH"/>
    <property type="match status" value="1"/>
</dbReference>
<keyword evidence="3" id="KW-1185">Reference proteome</keyword>